<proteinExistence type="predicted"/>
<gene>
    <name evidence="1" type="ORF">CTI18_09390</name>
</gene>
<evidence type="ECO:0000313" key="2">
    <source>
        <dbReference type="Proteomes" id="UP000230046"/>
    </source>
</evidence>
<organism evidence="1 2">
    <name type="scientific">Prevotella intermedia</name>
    <dbReference type="NCBI Taxonomy" id="28131"/>
    <lineage>
        <taxon>Bacteria</taxon>
        <taxon>Pseudomonadati</taxon>
        <taxon>Bacteroidota</taxon>
        <taxon>Bacteroidia</taxon>
        <taxon>Bacteroidales</taxon>
        <taxon>Prevotellaceae</taxon>
        <taxon>Prevotella</taxon>
    </lineage>
</organism>
<accession>A0A2G8I6P3</accession>
<protein>
    <recommendedName>
        <fullName evidence="3">DUF551 domain-containing protein</fullName>
    </recommendedName>
</protein>
<dbReference type="RefSeq" id="WP_099836622.1">
    <property type="nucleotide sequence ID" value="NZ_PEKN01000002.1"/>
</dbReference>
<sequence>MKREEQIRQAALAYSFDTDGGHSGDLNAGRDDFIEGAKWADEHPVKFWHRVADGDLPTLAKGDDISLPFLIEAKDGSSCRAYYGYDEFDALEFFDDCGCALNVEYWAELPKLHENNK</sequence>
<reference evidence="1 2" key="1">
    <citation type="submission" date="2017-11" db="EMBL/GenBank/DDBJ databases">
        <title>Genome sequencing of Prevotella intermedia KCOM 1653.</title>
        <authorList>
            <person name="Kook J.-K."/>
            <person name="Park S.-N."/>
            <person name="Lim Y.K."/>
        </authorList>
    </citation>
    <scope>NUCLEOTIDE SEQUENCE [LARGE SCALE GENOMIC DNA]</scope>
    <source>
        <strain evidence="1 2">KCOM 1653</strain>
    </source>
</reference>
<dbReference type="Proteomes" id="UP000230046">
    <property type="component" value="Unassembled WGS sequence"/>
</dbReference>
<name>A0A2G8I6P3_PREIN</name>
<dbReference type="EMBL" id="PEKN01000002">
    <property type="protein sequence ID" value="PIK19173.1"/>
    <property type="molecule type" value="Genomic_DNA"/>
</dbReference>
<dbReference type="AlphaFoldDB" id="A0A2G8I6P3"/>
<evidence type="ECO:0008006" key="3">
    <source>
        <dbReference type="Google" id="ProtNLM"/>
    </source>
</evidence>
<evidence type="ECO:0000313" key="1">
    <source>
        <dbReference type="EMBL" id="PIK19173.1"/>
    </source>
</evidence>
<comment type="caution">
    <text evidence="1">The sequence shown here is derived from an EMBL/GenBank/DDBJ whole genome shotgun (WGS) entry which is preliminary data.</text>
</comment>